<keyword evidence="2" id="KW-1185">Reference proteome</keyword>
<name>A0AAE9XNW5_9PROT</name>
<accession>A0AAE9XNW5</accession>
<dbReference type="Proteomes" id="UP001217500">
    <property type="component" value="Chromosome"/>
</dbReference>
<dbReference type="RefSeq" id="WP_289503133.1">
    <property type="nucleotide sequence ID" value="NZ_CP116805.1"/>
</dbReference>
<protein>
    <submittedName>
        <fullName evidence="1">Uncharacterized protein</fullName>
    </submittedName>
</protein>
<dbReference type="KEGG" id="gso:PH603_13865"/>
<dbReference type="AlphaFoldDB" id="A0AAE9XNW5"/>
<reference evidence="1" key="1">
    <citation type="submission" date="2023-01" db="EMBL/GenBank/DDBJ databases">
        <title>The genome sequence of Kordiimonadaceae bacterium 6D33.</title>
        <authorList>
            <person name="Liu Y."/>
        </authorList>
    </citation>
    <scope>NUCLEOTIDE SEQUENCE</scope>
    <source>
        <strain evidence="1">6D33</strain>
    </source>
</reference>
<evidence type="ECO:0000313" key="2">
    <source>
        <dbReference type="Proteomes" id="UP001217500"/>
    </source>
</evidence>
<sequence length="185" mass="20249">MYQIVCGTFLATVVSFNVAAGMLDIVDMFPYFDAVDPLHSIGIMTTDDGGYIIYSDEVVSDFVRSDGKQASYAIGKELGIAIYLPPEEVTVGDRWEFSGCAFNVVSRHPYYMDNHTDHYLKSIRAVCDEMPGVSYFLYSDLLGVQAISVGSEVSSDGVVSFSAQYTYVLTGYRVGFGNNGVLGEK</sequence>
<gene>
    <name evidence="1" type="ORF">PH603_13865</name>
</gene>
<organism evidence="1 2">
    <name type="scientific">Gimibacter soli</name>
    <dbReference type="NCBI Taxonomy" id="3024400"/>
    <lineage>
        <taxon>Bacteria</taxon>
        <taxon>Pseudomonadati</taxon>
        <taxon>Pseudomonadota</taxon>
        <taxon>Alphaproteobacteria</taxon>
        <taxon>Kordiimonadales</taxon>
        <taxon>Temperatibacteraceae</taxon>
        <taxon>Gimibacter</taxon>
    </lineage>
</organism>
<dbReference type="EMBL" id="CP116805">
    <property type="protein sequence ID" value="WCL53621.1"/>
    <property type="molecule type" value="Genomic_DNA"/>
</dbReference>
<proteinExistence type="predicted"/>
<evidence type="ECO:0000313" key="1">
    <source>
        <dbReference type="EMBL" id="WCL53621.1"/>
    </source>
</evidence>